<evidence type="ECO:0000313" key="1">
    <source>
        <dbReference type="EMBL" id="KYD10157.1"/>
    </source>
</evidence>
<dbReference type="AlphaFoldDB" id="A0A150LCU7"/>
<dbReference type="Pfam" id="PF03069">
    <property type="entry name" value="FmdA_AmdA"/>
    <property type="match status" value="2"/>
</dbReference>
<evidence type="ECO:0000313" key="2">
    <source>
        <dbReference type="EMBL" id="QQX25369.1"/>
    </source>
</evidence>
<evidence type="ECO:0000313" key="3">
    <source>
        <dbReference type="Proteomes" id="UP000075666"/>
    </source>
</evidence>
<keyword evidence="1" id="KW-0378">Hydrolase</keyword>
<sequence>MKTLQKGKSILSFSSRHQPAYTVDLGETFSVETFDCYGGAITSAEQLRPNMQIDYINPATGPIFINNLKSGETLVVDIEDIQLDKKGVMVLYPGMGPLGELVKETDTRIFDVNNGKISFNDAIELPIKPMIGVIGTAPLEGDVLCESPGDHGGNMDTKYITTGNKVYLPVFHDGGMLALGDLHATMGDGELNGSGVEIGGKVTMTLSKIHEAIPMPIVETEESFMYISSAENLEQASSKGMEAVVHLFEKKLALSFNDAYRLLSAVCDLQISQIVNPLVTVRIVIPKTVLSNIF</sequence>
<keyword evidence="3" id="KW-1185">Reference proteome</keyword>
<dbReference type="InterPro" id="IPR004304">
    <property type="entry name" value="FmdA_AmdA"/>
</dbReference>
<dbReference type="STRING" id="46224.B4102_0341"/>
<organism evidence="1 3">
    <name type="scientific">Heyndrickxia sporothermodurans</name>
    <dbReference type="NCBI Taxonomy" id="46224"/>
    <lineage>
        <taxon>Bacteria</taxon>
        <taxon>Bacillati</taxon>
        <taxon>Bacillota</taxon>
        <taxon>Bacilli</taxon>
        <taxon>Bacillales</taxon>
        <taxon>Bacillaceae</taxon>
        <taxon>Heyndrickxia</taxon>
    </lineage>
</organism>
<dbReference type="Proteomes" id="UP000595512">
    <property type="component" value="Chromosome"/>
</dbReference>
<dbReference type="GO" id="GO:0004040">
    <property type="term" value="F:amidase activity"/>
    <property type="evidence" value="ECO:0007669"/>
    <property type="project" value="UniProtKB-EC"/>
</dbReference>
<accession>A0A150LCU7</accession>
<evidence type="ECO:0000313" key="4">
    <source>
        <dbReference type="Proteomes" id="UP000595512"/>
    </source>
</evidence>
<reference evidence="2 4" key="2">
    <citation type="submission" date="2020-12" db="EMBL/GenBank/DDBJ databases">
        <title>Taxonomic evaluation of the Bacillus sporothermodurans group of bacteria based on whole genome sequences.</title>
        <authorList>
            <person name="Fiedler G."/>
            <person name="Herbstmann A.-D."/>
            <person name="Doll E."/>
            <person name="Wenning M."/>
            <person name="Brinks E."/>
            <person name="Kabisch J."/>
            <person name="Breitenwieser F."/>
            <person name="Lappann M."/>
            <person name="Boehnlein C."/>
            <person name="Franz C."/>
        </authorList>
    </citation>
    <scope>NUCLEOTIDE SEQUENCE [LARGE SCALE GENOMIC DNA]</scope>
    <source>
        <strain evidence="2 4">DSM 10599</strain>
    </source>
</reference>
<proteinExistence type="predicted"/>
<reference evidence="1 3" key="1">
    <citation type="submission" date="2016-01" db="EMBL/GenBank/DDBJ databases">
        <title>Genome Sequences of Twelve Sporeforming Bacillus Species Isolated from Foods.</title>
        <authorList>
            <person name="Berendsen E.M."/>
            <person name="Wells-Bennik M.H."/>
            <person name="Krawcyk A.O."/>
            <person name="De Jong A."/>
            <person name="Holsappel S."/>
            <person name="Eijlander R.T."/>
            <person name="Kuipers O.P."/>
        </authorList>
    </citation>
    <scope>NUCLEOTIDE SEQUENCE [LARGE SCALE GENOMIC DNA]</scope>
    <source>
        <strain evidence="1 3">B4102</strain>
    </source>
</reference>
<dbReference type="EC" id="3.5.1.4" evidence="1"/>
<dbReference type="Gene3D" id="2.40.10.120">
    <property type="match status" value="1"/>
</dbReference>
<dbReference type="GeneID" id="62499954"/>
<dbReference type="KEGG" id="hspo:JGZ69_22235"/>
<dbReference type="SUPFAM" id="SSF141130">
    <property type="entry name" value="Acetamidase/Formamidase-like"/>
    <property type="match status" value="1"/>
</dbReference>
<gene>
    <name evidence="1" type="ORF">B4102_0341</name>
    <name evidence="2" type="ORF">JGZ69_22235</name>
</gene>
<dbReference type="PANTHER" id="PTHR31891">
    <property type="entry name" value="FORMAMIDASE C869.04-RELATED"/>
    <property type="match status" value="1"/>
</dbReference>
<dbReference type="PATRIC" id="fig|46224.3.peg.1210"/>
<dbReference type="RefSeq" id="WP_066227806.1">
    <property type="nucleotide sequence ID" value="NZ_CP066701.1"/>
</dbReference>
<dbReference type="EMBL" id="LQYN01000016">
    <property type="protein sequence ID" value="KYD10157.1"/>
    <property type="molecule type" value="Genomic_DNA"/>
</dbReference>
<name>A0A150LCU7_9BACI</name>
<dbReference type="Proteomes" id="UP000075666">
    <property type="component" value="Unassembled WGS sequence"/>
</dbReference>
<dbReference type="OrthoDB" id="9811740at2"/>
<dbReference type="Gene3D" id="2.60.120.580">
    <property type="entry name" value="Acetamidase/Formamidase-like domains"/>
    <property type="match status" value="1"/>
</dbReference>
<dbReference type="Gene3D" id="3.10.28.20">
    <property type="entry name" value="Acetamidase/Formamidase-like domains"/>
    <property type="match status" value="1"/>
</dbReference>
<dbReference type="EMBL" id="CP066701">
    <property type="protein sequence ID" value="QQX25369.1"/>
    <property type="molecule type" value="Genomic_DNA"/>
</dbReference>
<protein>
    <submittedName>
        <fullName evidence="1 2">Acetamidase</fullName>
        <ecNumber evidence="1">3.5.1.4</ecNumber>
    </submittedName>
</protein>
<dbReference type="PANTHER" id="PTHR31891:SF1">
    <property type="entry name" value="FORMAMIDASE C869.04-RELATED"/>
    <property type="match status" value="1"/>
</dbReference>